<reference evidence="2 3" key="1">
    <citation type="submission" date="2022-02" db="EMBL/GenBank/DDBJ databases">
        <title>Paenibacillus sp. MBLB1776 Whole Genome Shotgun Sequencing.</title>
        <authorList>
            <person name="Hwang C.Y."/>
            <person name="Cho E.-S."/>
            <person name="Seo M.-J."/>
        </authorList>
    </citation>
    <scope>NUCLEOTIDE SEQUENCE [LARGE SCALE GENOMIC DNA]</scope>
    <source>
        <strain evidence="2 3">MBLB1776</strain>
    </source>
</reference>
<feature type="region of interest" description="Disordered" evidence="1">
    <location>
        <begin position="1"/>
        <end position="48"/>
    </location>
</feature>
<proteinExistence type="predicted"/>
<dbReference type="EMBL" id="CP130318">
    <property type="protein sequence ID" value="WNQ13818.1"/>
    <property type="molecule type" value="Genomic_DNA"/>
</dbReference>
<evidence type="ECO:0000313" key="2">
    <source>
        <dbReference type="EMBL" id="WNQ13818.1"/>
    </source>
</evidence>
<name>A0AA96LIW2_9BACL</name>
<dbReference type="Proteomes" id="UP001305702">
    <property type="component" value="Chromosome"/>
</dbReference>
<keyword evidence="3" id="KW-1185">Reference proteome</keyword>
<evidence type="ECO:0000256" key="1">
    <source>
        <dbReference type="SAM" id="MobiDB-lite"/>
    </source>
</evidence>
<dbReference type="RefSeq" id="WP_315607599.1">
    <property type="nucleotide sequence ID" value="NZ_CP130318.1"/>
</dbReference>
<protein>
    <submittedName>
        <fullName evidence="2">Uncharacterized protein</fullName>
    </submittedName>
</protein>
<organism evidence="2 3">
    <name type="scientific">Paenibacillus aurantius</name>
    <dbReference type="NCBI Taxonomy" id="2918900"/>
    <lineage>
        <taxon>Bacteria</taxon>
        <taxon>Bacillati</taxon>
        <taxon>Bacillota</taxon>
        <taxon>Bacilli</taxon>
        <taxon>Bacillales</taxon>
        <taxon>Paenibacillaceae</taxon>
        <taxon>Paenibacillus</taxon>
    </lineage>
</organism>
<sequence>MAPKEKKAPAHQINKVIQEPPSQETLSASKAAEYPPSLNRIPKQNNPQ</sequence>
<dbReference type="AlphaFoldDB" id="A0AA96LIW2"/>
<gene>
    <name evidence="2" type="ORF">MJA45_12630</name>
</gene>
<accession>A0AA96LIW2</accession>
<dbReference type="KEGG" id="paun:MJA45_12630"/>
<evidence type="ECO:0000313" key="3">
    <source>
        <dbReference type="Proteomes" id="UP001305702"/>
    </source>
</evidence>